<evidence type="ECO:0000256" key="1">
    <source>
        <dbReference type="SAM" id="MobiDB-lite"/>
    </source>
</evidence>
<feature type="region of interest" description="Disordered" evidence="1">
    <location>
        <begin position="1"/>
        <end position="126"/>
    </location>
</feature>
<organism evidence="2 3">
    <name type="scientific">Stephania cephalantha</name>
    <dbReference type="NCBI Taxonomy" id="152367"/>
    <lineage>
        <taxon>Eukaryota</taxon>
        <taxon>Viridiplantae</taxon>
        <taxon>Streptophyta</taxon>
        <taxon>Embryophyta</taxon>
        <taxon>Tracheophyta</taxon>
        <taxon>Spermatophyta</taxon>
        <taxon>Magnoliopsida</taxon>
        <taxon>Ranunculales</taxon>
        <taxon>Menispermaceae</taxon>
        <taxon>Menispermoideae</taxon>
        <taxon>Cissampelideae</taxon>
        <taxon>Stephania</taxon>
    </lineage>
</organism>
<sequence length="176" mass="18971">MEAMTDQEEAAAGGEARSDRREGYQKRRQRRFARAGGGGQAAAAAKRRRKDVRDHNESHQGSNDRRQDEAAAAQQTASGGGTSESATRSHLKVQTTGGIRTTEGGRPMFKASDGRWRRSPEKRNAGGFEGDGRLGCLGGVCGFASNIHFMFEAGNRGVTSGHMEIVTRGHVFHRVG</sequence>
<gene>
    <name evidence="2" type="ORF">Scep_017003</name>
</gene>
<reference evidence="2 3" key="1">
    <citation type="submission" date="2024-01" db="EMBL/GenBank/DDBJ databases">
        <title>Genome assemblies of Stephania.</title>
        <authorList>
            <person name="Yang L."/>
        </authorList>
    </citation>
    <scope>NUCLEOTIDE SEQUENCE [LARGE SCALE GENOMIC DNA]</scope>
    <source>
        <strain evidence="2">JXDWG</strain>
        <tissue evidence="2">Leaf</tissue>
    </source>
</reference>
<feature type="compositionally biased region" description="Polar residues" evidence="1">
    <location>
        <begin position="84"/>
        <end position="94"/>
    </location>
</feature>
<feature type="compositionally biased region" description="Low complexity" evidence="1">
    <location>
        <begin position="95"/>
        <end position="106"/>
    </location>
</feature>
<feature type="compositionally biased region" description="Basic and acidic residues" evidence="1">
    <location>
        <begin position="51"/>
        <end position="69"/>
    </location>
</feature>
<feature type="compositionally biased region" description="Basic and acidic residues" evidence="1">
    <location>
        <begin position="112"/>
        <end position="124"/>
    </location>
</feature>
<dbReference type="AlphaFoldDB" id="A0AAP0IP90"/>
<protein>
    <submittedName>
        <fullName evidence="2">Uncharacterized protein</fullName>
    </submittedName>
</protein>
<feature type="compositionally biased region" description="Basic and acidic residues" evidence="1">
    <location>
        <begin position="16"/>
        <end position="25"/>
    </location>
</feature>
<accession>A0AAP0IP90</accession>
<keyword evidence="3" id="KW-1185">Reference proteome</keyword>
<dbReference type="Proteomes" id="UP001419268">
    <property type="component" value="Unassembled WGS sequence"/>
</dbReference>
<comment type="caution">
    <text evidence="2">The sequence shown here is derived from an EMBL/GenBank/DDBJ whole genome shotgun (WGS) entry which is preliminary data.</text>
</comment>
<dbReference type="EMBL" id="JBBNAG010000007">
    <property type="protein sequence ID" value="KAK9118910.1"/>
    <property type="molecule type" value="Genomic_DNA"/>
</dbReference>
<evidence type="ECO:0000313" key="2">
    <source>
        <dbReference type="EMBL" id="KAK9118910.1"/>
    </source>
</evidence>
<name>A0AAP0IP90_9MAGN</name>
<proteinExistence type="predicted"/>
<evidence type="ECO:0000313" key="3">
    <source>
        <dbReference type="Proteomes" id="UP001419268"/>
    </source>
</evidence>